<gene>
    <name evidence="1" type="ORF">CEXT_644741</name>
</gene>
<comment type="caution">
    <text evidence="1">The sequence shown here is derived from an EMBL/GenBank/DDBJ whole genome shotgun (WGS) entry which is preliminary data.</text>
</comment>
<keyword evidence="2" id="KW-1185">Reference proteome</keyword>
<proteinExistence type="predicted"/>
<sequence>MRGQAPIERALSESFAGGRSSVKEGGEGWLRKFLRNNFLCVVLTSYRDPEDGIQRAPTHLMGTAGGNKFPKIAEN</sequence>
<protein>
    <recommendedName>
        <fullName evidence="3">HTH CENPB-type domain-containing protein</fullName>
    </recommendedName>
</protein>
<dbReference type="AlphaFoldDB" id="A0AAV4MG24"/>
<dbReference type="Proteomes" id="UP001054945">
    <property type="component" value="Unassembled WGS sequence"/>
</dbReference>
<evidence type="ECO:0000313" key="2">
    <source>
        <dbReference type="Proteomes" id="UP001054945"/>
    </source>
</evidence>
<evidence type="ECO:0000313" key="1">
    <source>
        <dbReference type="EMBL" id="GIX71147.1"/>
    </source>
</evidence>
<evidence type="ECO:0008006" key="3">
    <source>
        <dbReference type="Google" id="ProtNLM"/>
    </source>
</evidence>
<name>A0AAV4MG24_CAEEX</name>
<dbReference type="EMBL" id="BPLR01019727">
    <property type="protein sequence ID" value="GIX71147.1"/>
    <property type="molecule type" value="Genomic_DNA"/>
</dbReference>
<organism evidence="1 2">
    <name type="scientific">Caerostris extrusa</name>
    <name type="common">Bark spider</name>
    <name type="synonym">Caerostris bankana</name>
    <dbReference type="NCBI Taxonomy" id="172846"/>
    <lineage>
        <taxon>Eukaryota</taxon>
        <taxon>Metazoa</taxon>
        <taxon>Ecdysozoa</taxon>
        <taxon>Arthropoda</taxon>
        <taxon>Chelicerata</taxon>
        <taxon>Arachnida</taxon>
        <taxon>Araneae</taxon>
        <taxon>Araneomorphae</taxon>
        <taxon>Entelegynae</taxon>
        <taxon>Araneoidea</taxon>
        <taxon>Araneidae</taxon>
        <taxon>Caerostris</taxon>
    </lineage>
</organism>
<reference evidence="1 2" key="1">
    <citation type="submission" date="2021-06" db="EMBL/GenBank/DDBJ databases">
        <title>Caerostris extrusa draft genome.</title>
        <authorList>
            <person name="Kono N."/>
            <person name="Arakawa K."/>
        </authorList>
    </citation>
    <scope>NUCLEOTIDE SEQUENCE [LARGE SCALE GENOMIC DNA]</scope>
</reference>
<accession>A0AAV4MG24</accession>